<dbReference type="PANTHER" id="PTHR47926:SF370">
    <property type="entry name" value="DYW DOMAIN-CONTAINING PROTEIN"/>
    <property type="match status" value="1"/>
</dbReference>
<protein>
    <recommendedName>
        <fullName evidence="4">Pentatricopeptide repeat-containing protein</fullName>
    </recommendedName>
</protein>
<dbReference type="AlphaFoldDB" id="A0A978VSJ7"/>
<organism evidence="2 3">
    <name type="scientific">Ziziphus jujuba var. spinosa</name>
    <dbReference type="NCBI Taxonomy" id="714518"/>
    <lineage>
        <taxon>Eukaryota</taxon>
        <taxon>Viridiplantae</taxon>
        <taxon>Streptophyta</taxon>
        <taxon>Embryophyta</taxon>
        <taxon>Tracheophyta</taxon>
        <taxon>Spermatophyta</taxon>
        <taxon>Magnoliopsida</taxon>
        <taxon>eudicotyledons</taxon>
        <taxon>Gunneridae</taxon>
        <taxon>Pentapetalae</taxon>
        <taxon>rosids</taxon>
        <taxon>fabids</taxon>
        <taxon>Rosales</taxon>
        <taxon>Rhamnaceae</taxon>
        <taxon>Paliureae</taxon>
        <taxon>Ziziphus</taxon>
    </lineage>
</organism>
<dbReference type="Pfam" id="PF20431">
    <property type="entry name" value="E_motif"/>
    <property type="match status" value="1"/>
</dbReference>
<dbReference type="EMBL" id="JAEACU010000002">
    <property type="protein sequence ID" value="KAH7541792.1"/>
    <property type="molecule type" value="Genomic_DNA"/>
</dbReference>
<gene>
    <name evidence="2" type="ORF">FEM48_Zijuj02G0005200</name>
</gene>
<evidence type="ECO:0000313" key="3">
    <source>
        <dbReference type="Proteomes" id="UP000813462"/>
    </source>
</evidence>
<dbReference type="PANTHER" id="PTHR47926">
    <property type="entry name" value="PENTATRICOPEPTIDE REPEAT-CONTAINING PROTEIN"/>
    <property type="match status" value="1"/>
</dbReference>
<dbReference type="FunFam" id="1.25.40.10:FF:000090">
    <property type="entry name" value="Pentatricopeptide repeat-containing protein, chloroplastic"/>
    <property type="match status" value="1"/>
</dbReference>
<dbReference type="InterPro" id="IPR046848">
    <property type="entry name" value="E_motif"/>
</dbReference>
<keyword evidence="1" id="KW-0677">Repeat</keyword>
<dbReference type="GO" id="GO:0009451">
    <property type="term" value="P:RNA modification"/>
    <property type="evidence" value="ECO:0007669"/>
    <property type="project" value="InterPro"/>
</dbReference>
<evidence type="ECO:0000313" key="2">
    <source>
        <dbReference type="EMBL" id="KAH7541792.1"/>
    </source>
</evidence>
<proteinExistence type="predicted"/>
<dbReference type="GO" id="GO:0003723">
    <property type="term" value="F:RNA binding"/>
    <property type="evidence" value="ECO:0007669"/>
    <property type="project" value="InterPro"/>
</dbReference>
<accession>A0A978VSJ7</accession>
<reference evidence="2" key="1">
    <citation type="journal article" date="2021" name="Front. Plant Sci.">
        <title>Chromosome-Scale Genome Assembly for Chinese Sour Jujube and Insights Into Its Genome Evolution and Domestication Signature.</title>
        <authorList>
            <person name="Shen L.-Y."/>
            <person name="Luo H."/>
            <person name="Wang X.-L."/>
            <person name="Wang X.-M."/>
            <person name="Qiu X.-J."/>
            <person name="Liu H."/>
            <person name="Zhou S.-S."/>
            <person name="Jia K.-H."/>
            <person name="Nie S."/>
            <person name="Bao Y.-T."/>
            <person name="Zhang R.-G."/>
            <person name="Yun Q.-Z."/>
            <person name="Chai Y.-H."/>
            <person name="Lu J.-Y."/>
            <person name="Li Y."/>
            <person name="Zhao S.-W."/>
            <person name="Mao J.-F."/>
            <person name="Jia S.-G."/>
            <person name="Mao Y.-M."/>
        </authorList>
    </citation>
    <scope>NUCLEOTIDE SEQUENCE</scope>
    <source>
        <strain evidence="2">AT0</strain>
        <tissue evidence="2">Leaf</tissue>
    </source>
</reference>
<dbReference type="Pfam" id="PF01535">
    <property type="entry name" value="PPR"/>
    <property type="match status" value="2"/>
</dbReference>
<evidence type="ECO:0008006" key="4">
    <source>
        <dbReference type="Google" id="ProtNLM"/>
    </source>
</evidence>
<sequence>MTLSHSLLLIRHASSSTHEYSLGKSLVCHVSSRQQSYMEVTQNFCEALRACSSIGDVLIGRKLHAQLISMGLYASVFLQNHLLHMYSNCNWIDDAFRACGSLGHIKLAHQLHGLVEKLDFGSNIPIQNSLVDMYIKCGSVLSAESLFLKISKPSLFCWNSTYVQNGLWEEGLKLYTLMLRKGVDLDWITIATSVRACADLAILKLGCSHSGLVTEGKHYFSSMTKNFGISPTCEHFACMVDLLGRSGLLEQAKNLIDGMPFKPNSGVWGALLGACRMHRNSKLAEFAVKNLLELDAKDSGSYVLLANIYSDSGKLEAFAEVRKMMKEKGIQKNPGCSWIEVDNRVHVFTVDDTNHPRIKDVYIMLEETIKKIEDTGQYLNPNKSLREQGYHSEKLAVAFGLISLPAWMPILCGMDTAFIISRTAFAPVEIFGNSGERQSCKGCCDSGAAWRMRTMGGVAEEDVKAELDAHNAVIYPELGDSRAYADTTSICSLEFDTWRGKHMPYRLIQQIFVCLQHQQYRAYDEQCASSAA</sequence>
<dbReference type="InterPro" id="IPR046960">
    <property type="entry name" value="PPR_At4g14850-like_plant"/>
</dbReference>
<name>A0A978VSJ7_ZIZJJ</name>
<dbReference type="InterPro" id="IPR002885">
    <property type="entry name" value="PPR_rpt"/>
</dbReference>
<dbReference type="Gene3D" id="1.25.40.10">
    <property type="entry name" value="Tetratricopeptide repeat domain"/>
    <property type="match status" value="2"/>
</dbReference>
<comment type="caution">
    <text evidence="2">The sequence shown here is derived from an EMBL/GenBank/DDBJ whole genome shotgun (WGS) entry which is preliminary data.</text>
</comment>
<dbReference type="Proteomes" id="UP000813462">
    <property type="component" value="Unassembled WGS sequence"/>
</dbReference>
<dbReference type="InterPro" id="IPR011990">
    <property type="entry name" value="TPR-like_helical_dom_sf"/>
</dbReference>
<evidence type="ECO:0000256" key="1">
    <source>
        <dbReference type="ARBA" id="ARBA00022737"/>
    </source>
</evidence>